<evidence type="ECO:0000313" key="1">
    <source>
        <dbReference type="EMBL" id="MBA0724844.1"/>
    </source>
</evidence>
<evidence type="ECO:0000313" key="2">
    <source>
        <dbReference type="Proteomes" id="UP000593574"/>
    </source>
</evidence>
<accession>A0A7J9AN47</accession>
<dbReference type="EMBL" id="JABEZV010000011">
    <property type="protein sequence ID" value="MBA0724844.1"/>
    <property type="molecule type" value="Genomic_DNA"/>
</dbReference>
<organism evidence="1 2">
    <name type="scientific">Gossypium laxum</name>
    <dbReference type="NCBI Taxonomy" id="34288"/>
    <lineage>
        <taxon>Eukaryota</taxon>
        <taxon>Viridiplantae</taxon>
        <taxon>Streptophyta</taxon>
        <taxon>Embryophyta</taxon>
        <taxon>Tracheophyta</taxon>
        <taxon>Spermatophyta</taxon>
        <taxon>Magnoliopsida</taxon>
        <taxon>eudicotyledons</taxon>
        <taxon>Gunneridae</taxon>
        <taxon>Pentapetalae</taxon>
        <taxon>rosids</taxon>
        <taxon>malvids</taxon>
        <taxon>Malvales</taxon>
        <taxon>Malvaceae</taxon>
        <taxon>Malvoideae</taxon>
        <taxon>Gossypium</taxon>
    </lineage>
</organism>
<protein>
    <submittedName>
        <fullName evidence="1">Uncharacterized protein</fullName>
    </submittedName>
</protein>
<name>A0A7J9AN47_9ROSI</name>
<proteinExistence type="predicted"/>
<sequence>MEKYFLESQGRPLIEEQKLKPQ</sequence>
<reference evidence="1 2" key="1">
    <citation type="journal article" date="2019" name="Genome Biol. Evol.">
        <title>Insights into the evolution of the New World diploid cottons (Gossypium, subgenus Houzingenia) based on genome sequencing.</title>
        <authorList>
            <person name="Grover C.E."/>
            <person name="Arick M.A. 2nd"/>
            <person name="Thrash A."/>
            <person name="Conover J.L."/>
            <person name="Sanders W.S."/>
            <person name="Peterson D.G."/>
            <person name="Frelichowski J.E."/>
            <person name="Scheffler J.A."/>
            <person name="Scheffler B.E."/>
            <person name="Wendel J.F."/>
        </authorList>
    </citation>
    <scope>NUCLEOTIDE SEQUENCE [LARGE SCALE GENOMIC DNA]</scope>
    <source>
        <strain evidence="1">4</strain>
        <tissue evidence="1">Leaf</tissue>
    </source>
</reference>
<comment type="caution">
    <text evidence="1">The sequence shown here is derived from an EMBL/GenBank/DDBJ whole genome shotgun (WGS) entry which is preliminary data.</text>
</comment>
<dbReference type="Proteomes" id="UP000593574">
    <property type="component" value="Unassembled WGS sequence"/>
</dbReference>
<keyword evidence="2" id="KW-1185">Reference proteome</keyword>
<gene>
    <name evidence="1" type="ORF">Golax_021501</name>
</gene>
<dbReference type="AlphaFoldDB" id="A0A7J9AN47"/>